<evidence type="ECO:0000313" key="3">
    <source>
        <dbReference type="Proteomes" id="UP000034224"/>
    </source>
</evidence>
<evidence type="ECO:0000256" key="1">
    <source>
        <dbReference type="SAM" id="SignalP"/>
    </source>
</evidence>
<protein>
    <submittedName>
        <fullName evidence="2">Uncharacterized protein</fullName>
    </submittedName>
</protein>
<feature type="signal peptide" evidence="1">
    <location>
        <begin position="1"/>
        <end position="26"/>
    </location>
</feature>
<keyword evidence="1" id="KW-0732">Signal</keyword>
<feature type="non-terminal residue" evidence="2">
    <location>
        <position position="67"/>
    </location>
</feature>
<accession>A0A0G1YHM3</accession>
<name>A0A0G1YHM3_9BACT</name>
<feature type="chain" id="PRO_5002540996" evidence="1">
    <location>
        <begin position="27"/>
        <end position="67"/>
    </location>
</feature>
<comment type="caution">
    <text evidence="2">The sequence shown here is derived from an EMBL/GenBank/DDBJ whole genome shotgun (WGS) entry which is preliminary data.</text>
</comment>
<proteinExistence type="predicted"/>
<reference evidence="2 3" key="1">
    <citation type="journal article" date="2015" name="Nature">
        <title>rRNA introns, odd ribosomes, and small enigmatic genomes across a large radiation of phyla.</title>
        <authorList>
            <person name="Brown C.T."/>
            <person name="Hug L.A."/>
            <person name="Thomas B.C."/>
            <person name="Sharon I."/>
            <person name="Castelle C.J."/>
            <person name="Singh A."/>
            <person name="Wilkins M.J."/>
            <person name="Williams K.H."/>
            <person name="Banfield J.F."/>
        </authorList>
    </citation>
    <scope>NUCLEOTIDE SEQUENCE [LARGE SCALE GENOMIC DNA]</scope>
</reference>
<sequence length="67" mass="7151">MLTRLKICAAILFSFAFFFVSSLSEAADQIKTVDFYVFDSATPVSASTTANFSVYIGDNLAGVSSPV</sequence>
<organism evidence="2 3">
    <name type="scientific">Candidatus Jorgensenbacteria bacterium GW2011_GWB1_50_10</name>
    <dbReference type="NCBI Taxonomy" id="1618665"/>
    <lineage>
        <taxon>Bacteria</taxon>
        <taxon>Candidatus Joergenseniibacteriota</taxon>
    </lineage>
</organism>
<dbReference type="EMBL" id="LCQK01000008">
    <property type="protein sequence ID" value="KKW14492.1"/>
    <property type="molecule type" value="Genomic_DNA"/>
</dbReference>
<evidence type="ECO:0000313" key="2">
    <source>
        <dbReference type="EMBL" id="KKW14492.1"/>
    </source>
</evidence>
<dbReference type="STRING" id="1618665.UY55_C0008G0007"/>
<dbReference type="Proteomes" id="UP000034224">
    <property type="component" value="Unassembled WGS sequence"/>
</dbReference>
<gene>
    <name evidence="2" type="ORF">UY55_C0008G0007</name>
</gene>
<dbReference type="AlphaFoldDB" id="A0A0G1YHM3"/>